<evidence type="ECO:0000256" key="1">
    <source>
        <dbReference type="SAM" id="MobiDB-lite"/>
    </source>
</evidence>
<dbReference type="HOGENOM" id="CLU_3097410_0_0_9"/>
<protein>
    <submittedName>
        <fullName evidence="2">Uncharacterized protein</fullName>
    </submittedName>
</protein>
<comment type="caution">
    <text evidence="2">The sequence shown here is derived from an EMBL/GenBank/DDBJ whole genome shotgun (WGS) entry which is preliminary data.</text>
</comment>
<feature type="region of interest" description="Disordered" evidence="1">
    <location>
        <begin position="1"/>
        <end position="51"/>
    </location>
</feature>
<evidence type="ECO:0000313" key="3">
    <source>
        <dbReference type="Proteomes" id="UP000003340"/>
    </source>
</evidence>
<organism evidence="2 3">
    <name type="scientific">[Clostridium] methylpentosum DSM 5476</name>
    <dbReference type="NCBI Taxonomy" id="537013"/>
    <lineage>
        <taxon>Bacteria</taxon>
        <taxon>Bacillati</taxon>
        <taxon>Bacillota</taxon>
        <taxon>Clostridia</taxon>
        <taxon>Eubacteriales</taxon>
        <taxon>Oscillospiraceae</taxon>
        <taxon>Oscillospiraceae incertae sedis</taxon>
    </lineage>
</organism>
<accession>C0ED75</accession>
<feature type="compositionally biased region" description="Basic residues" evidence="1">
    <location>
        <begin position="20"/>
        <end position="29"/>
    </location>
</feature>
<dbReference type="EMBL" id="ACEC01000060">
    <property type="protein sequence ID" value="EEG30588.1"/>
    <property type="molecule type" value="Genomic_DNA"/>
</dbReference>
<reference evidence="2 3" key="1">
    <citation type="submission" date="2009-01" db="EMBL/GenBank/DDBJ databases">
        <authorList>
            <person name="Fulton L."/>
            <person name="Clifton S."/>
            <person name="Fulton B."/>
            <person name="Xu J."/>
            <person name="Minx P."/>
            <person name="Pepin K.H."/>
            <person name="Johnson M."/>
            <person name="Bhonagiri V."/>
            <person name="Nash W.E."/>
            <person name="Mardis E.R."/>
            <person name="Wilson R.K."/>
        </authorList>
    </citation>
    <scope>NUCLEOTIDE SEQUENCE [LARGE SCALE GENOMIC DNA]</scope>
    <source>
        <strain evidence="2 3">DSM 5476</strain>
    </source>
</reference>
<proteinExistence type="predicted"/>
<name>C0ED75_9FIRM</name>
<gene>
    <name evidence="2" type="ORF">CLOSTMETH_01801</name>
</gene>
<reference evidence="2 3" key="2">
    <citation type="submission" date="2009-02" db="EMBL/GenBank/DDBJ databases">
        <title>Draft genome sequence of Clostridium methylpentosum (DSM 5476).</title>
        <authorList>
            <person name="Sudarsanam P."/>
            <person name="Ley R."/>
            <person name="Guruge J."/>
            <person name="Turnbaugh P.J."/>
            <person name="Mahowald M."/>
            <person name="Liep D."/>
            <person name="Gordon J."/>
        </authorList>
    </citation>
    <scope>NUCLEOTIDE SEQUENCE [LARGE SCALE GENOMIC DNA]</scope>
    <source>
        <strain evidence="2 3">DSM 5476</strain>
    </source>
</reference>
<dbReference type="AlphaFoldDB" id="C0ED75"/>
<sequence>MEAGGTNARSNQCEQFGKKGTGKTLRKPNSRGANNRINCAPGWPTPPFGQP</sequence>
<dbReference type="Proteomes" id="UP000003340">
    <property type="component" value="Unassembled WGS sequence"/>
</dbReference>
<evidence type="ECO:0000313" key="2">
    <source>
        <dbReference type="EMBL" id="EEG30588.1"/>
    </source>
</evidence>
<keyword evidence="3" id="KW-1185">Reference proteome</keyword>